<name>A0A1D3D7R2_9EIME</name>
<feature type="domain" description="Dynein axonemal heavy chain 2/5/8 coiled-coil" evidence="25">
    <location>
        <begin position="99"/>
        <end position="211"/>
    </location>
</feature>
<protein>
    <submittedName>
        <fullName evidence="26">Heavy chain 2 family protein</fullName>
    </submittedName>
</protein>
<evidence type="ECO:0000256" key="9">
    <source>
        <dbReference type="ARBA" id="ARBA00023054"/>
    </source>
</evidence>
<dbReference type="Pfam" id="PF25007">
    <property type="entry name" value="DYH2-5-8_CC"/>
    <property type="match status" value="1"/>
</dbReference>
<feature type="coiled-coil region" evidence="14">
    <location>
        <begin position="2231"/>
        <end position="2300"/>
    </location>
</feature>
<dbReference type="Pfam" id="PF17852">
    <property type="entry name" value="Dynein_AAA_lid"/>
    <property type="match status" value="1"/>
</dbReference>
<keyword evidence="9 14" id="KW-0175">Coiled coil</keyword>
<dbReference type="SUPFAM" id="SSF52540">
    <property type="entry name" value="P-loop containing nucleoside triphosphate hydrolases"/>
    <property type="match status" value="4"/>
</dbReference>
<keyword evidence="8" id="KW-0243">Dynein</keyword>
<evidence type="ECO:0000256" key="7">
    <source>
        <dbReference type="ARBA" id="ARBA00022840"/>
    </source>
</evidence>
<evidence type="ECO:0000259" key="20">
    <source>
        <dbReference type="Pfam" id="PF12781"/>
    </source>
</evidence>
<dbReference type="Gene3D" id="1.10.8.710">
    <property type="match status" value="1"/>
</dbReference>
<feature type="coiled-coil region" evidence="14">
    <location>
        <begin position="2022"/>
        <end position="2059"/>
    </location>
</feature>
<dbReference type="Gene3D" id="1.20.920.20">
    <property type="match status" value="1"/>
</dbReference>
<dbReference type="FunFam" id="1.20.140.100:FF:000001">
    <property type="entry name" value="dynein heavy chain 17, axonemal"/>
    <property type="match status" value="1"/>
</dbReference>
<evidence type="ECO:0000259" key="16">
    <source>
        <dbReference type="Pfam" id="PF08393"/>
    </source>
</evidence>
<dbReference type="PANTHER" id="PTHR45703:SF32">
    <property type="entry name" value="DYNEINS HEAVY CHAIN"/>
    <property type="match status" value="1"/>
</dbReference>
<evidence type="ECO:0000256" key="5">
    <source>
        <dbReference type="ARBA" id="ARBA00022737"/>
    </source>
</evidence>
<dbReference type="GO" id="GO:0007018">
    <property type="term" value="P:microtubule-based movement"/>
    <property type="evidence" value="ECO:0007669"/>
    <property type="project" value="InterPro"/>
</dbReference>
<keyword evidence="7" id="KW-0067">ATP-binding</keyword>
<evidence type="ECO:0000259" key="19">
    <source>
        <dbReference type="Pfam" id="PF12780"/>
    </source>
</evidence>
<dbReference type="Gene3D" id="1.10.287.2620">
    <property type="match status" value="1"/>
</dbReference>
<keyword evidence="10" id="KW-0969">Cilium</keyword>
<dbReference type="PANTHER" id="PTHR45703">
    <property type="entry name" value="DYNEIN HEAVY CHAIN"/>
    <property type="match status" value="1"/>
</dbReference>
<dbReference type="FunFam" id="1.10.8.710:FF:000001">
    <property type="entry name" value="Dynein axonemal heavy chain 2"/>
    <property type="match status" value="1"/>
</dbReference>
<dbReference type="Pfam" id="PF18199">
    <property type="entry name" value="Dynein_C"/>
    <property type="match status" value="1"/>
</dbReference>
<evidence type="ECO:0000313" key="27">
    <source>
        <dbReference type="Proteomes" id="UP000095192"/>
    </source>
</evidence>
<gene>
    <name evidence="26" type="ORF">cyc_07625</name>
</gene>
<dbReference type="FunFam" id="3.40.50.300:FF:000153">
    <property type="entry name" value="Dynein axonemal heavy chain 1"/>
    <property type="match status" value="1"/>
</dbReference>
<dbReference type="EMBL" id="JROU02000371">
    <property type="protein sequence ID" value="OEH79493.1"/>
    <property type="molecule type" value="Genomic_DNA"/>
</dbReference>
<dbReference type="Gene3D" id="1.20.140.100">
    <property type="entry name" value="Dynein heavy chain, N-terminal domain 2"/>
    <property type="match status" value="1"/>
</dbReference>
<dbReference type="InterPro" id="IPR026983">
    <property type="entry name" value="DHC"/>
</dbReference>
<evidence type="ECO:0000259" key="15">
    <source>
        <dbReference type="Pfam" id="PF03028"/>
    </source>
</evidence>
<evidence type="ECO:0000256" key="8">
    <source>
        <dbReference type="ARBA" id="ARBA00023017"/>
    </source>
</evidence>
<dbReference type="Gene3D" id="1.20.1270.280">
    <property type="match status" value="1"/>
</dbReference>
<dbReference type="InterPro" id="IPR027417">
    <property type="entry name" value="P-loop_NTPase"/>
</dbReference>
<feature type="domain" description="Dynein heavy chain region D6 P-loop" evidence="15">
    <location>
        <begin position="2847"/>
        <end position="2957"/>
    </location>
</feature>
<feature type="domain" description="Dynein heavy chain coiled coil stalk" evidence="18">
    <location>
        <begin position="2018"/>
        <end position="2349"/>
    </location>
</feature>
<dbReference type="InterPro" id="IPR041466">
    <property type="entry name" value="Dynein_AAA5_ext"/>
</dbReference>
<dbReference type="GO" id="GO:0008569">
    <property type="term" value="F:minus-end-directed microtubule motor activity"/>
    <property type="evidence" value="ECO:0007669"/>
    <property type="project" value="InterPro"/>
</dbReference>
<dbReference type="InParanoid" id="A0A1D3D7R2"/>
<evidence type="ECO:0000259" key="22">
    <source>
        <dbReference type="Pfam" id="PF18198"/>
    </source>
</evidence>
<dbReference type="InterPro" id="IPR035699">
    <property type="entry name" value="AAA_6"/>
</dbReference>
<comment type="similarity">
    <text evidence="2">Belongs to the dynein heavy chain family.</text>
</comment>
<dbReference type="Gene3D" id="1.10.472.130">
    <property type="match status" value="1"/>
</dbReference>
<evidence type="ECO:0000256" key="6">
    <source>
        <dbReference type="ARBA" id="ARBA00022741"/>
    </source>
</evidence>
<organism evidence="26 27">
    <name type="scientific">Cyclospora cayetanensis</name>
    <dbReference type="NCBI Taxonomy" id="88456"/>
    <lineage>
        <taxon>Eukaryota</taxon>
        <taxon>Sar</taxon>
        <taxon>Alveolata</taxon>
        <taxon>Apicomplexa</taxon>
        <taxon>Conoidasida</taxon>
        <taxon>Coccidia</taxon>
        <taxon>Eucoccidiorida</taxon>
        <taxon>Eimeriorina</taxon>
        <taxon>Eimeriidae</taxon>
        <taxon>Cyclospora</taxon>
    </lineage>
</organism>
<feature type="domain" description="Dynein heavy chain AAA 5 extension" evidence="21">
    <location>
        <begin position="1280"/>
        <end position="1395"/>
    </location>
</feature>
<reference evidence="26 27" key="1">
    <citation type="journal article" date="2016" name="BMC Genomics">
        <title>Comparative genomics reveals Cyclospora cayetanensis possesses coccidia-like metabolism and invasion components but unique surface antigens.</title>
        <authorList>
            <person name="Liu S."/>
            <person name="Wang L."/>
            <person name="Zheng H."/>
            <person name="Xu Z."/>
            <person name="Roellig D.M."/>
            <person name="Li N."/>
            <person name="Frace M.A."/>
            <person name="Tang K."/>
            <person name="Arrowood M.J."/>
            <person name="Moss D.M."/>
            <person name="Zhang L."/>
            <person name="Feng Y."/>
            <person name="Xiao L."/>
        </authorList>
    </citation>
    <scope>NUCLEOTIDE SEQUENCE [LARGE SCALE GENOMIC DNA]</scope>
    <source>
        <strain evidence="26 27">CHN_HEN01</strain>
    </source>
</reference>
<dbReference type="GO" id="GO:0005874">
    <property type="term" value="C:microtubule"/>
    <property type="evidence" value="ECO:0007669"/>
    <property type="project" value="UniProtKB-KW"/>
</dbReference>
<dbReference type="Pfam" id="PF12774">
    <property type="entry name" value="AAA_6"/>
    <property type="match status" value="1"/>
</dbReference>
<evidence type="ECO:0000256" key="11">
    <source>
        <dbReference type="ARBA" id="ARBA00023175"/>
    </source>
</evidence>
<dbReference type="InterPro" id="IPR056759">
    <property type="entry name" value="DYH2-5-8_CC"/>
</dbReference>
<dbReference type="GO" id="GO:0051959">
    <property type="term" value="F:dynein light intermediate chain binding"/>
    <property type="evidence" value="ECO:0007669"/>
    <property type="project" value="InterPro"/>
</dbReference>
<keyword evidence="6" id="KW-0547">Nucleotide-binding</keyword>
<dbReference type="Pfam" id="PF12775">
    <property type="entry name" value="AAA_7"/>
    <property type="match status" value="1"/>
</dbReference>
<feature type="domain" description="Dynein heavy chain ATP-binding dynein motor region" evidence="20">
    <location>
        <begin position="2376"/>
        <end position="2596"/>
    </location>
</feature>
<evidence type="ECO:0000256" key="13">
    <source>
        <dbReference type="ARBA" id="ARBA00023273"/>
    </source>
</evidence>
<dbReference type="Proteomes" id="UP000095192">
    <property type="component" value="Unassembled WGS sequence"/>
</dbReference>
<dbReference type="Gene3D" id="1.10.8.720">
    <property type="entry name" value="Region D6 of dynein motor"/>
    <property type="match status" value="1"/>
</dbReference>
<feature type="domain" description="Dynein 2 heavy chain 1 cytoplasmic ATPase lid" evidence="24">
    <location>
        <begin position="1599"/>
        <end position="1686"/>
    </location>
</feature>
<dbReference type="InterPro" id="IPR041228">
    <property type="entry name" value="Dynein_C"/>
</dbReference>
<evidence type="ECO:0000256" key="14">
    <source>
        <dbReference type="SAM" id="Coils"/>
    </source>
</evidence>
<keyword evidence="27" id="KW-1185">Reference proteome</keyword>
<dbReference type="Pfam" id="PF03028">
    <property type="entry name" value="Dynein_heavy"/>
    <property type="match status" value="1"/>
</dbReference>
<keyword evidence="3" id="KW-0963">Cytoplasm</keyword>
<keyword evidence="11" id="KW-0505">Motor protein</keyword>
<dbReference type="VEuPathDB" id="ToxoDB:cyc_07625"/>
<dbReference type="InterPro" id="IPR004273">
    <property type="entry name" value="Dynein_heavy_D6_P-loop"/>
</dbReference>
<sequence>MAFRPSMDELRAAIERTCNEAVLALQRVPKLSSFLETRDAPASSEEASCGGQICWYSELVTDEKVTQLITQTVICFLEADFQQLKQSLLDRCRMRQTSLTTYLHDCARKEQNDIIDYIEQSTNALQRVPQNTEELRSQVELCSSCKQQVSALRGKIQPIQAQFATLRELRVNVLEEEEALLGKLSPAIDCFEDALEAAEAMLIRTKKAMKLDAELLVDSISRRASELFKHFMTSAPFDGSPFNYDTATAFSIIQSYDAELNKLTESRRELDPILDFFGIDSLPNRDLGQMKSDSNKLSELWTLKAIRDRHWDRIKAEVAERFEHRSAEFTLKSVFCYDLIRRSDLVARLTEEARKEYKIEQALNNIVVVWSSLNLKIVPYKINLLHVEADESLVATLEEHLLCLSSIKSDQFHLPFKEIVHHWESTLSIVSELLELLQQVQRQWAYLENVFRGSEDIRILLPQEATLFDRTDRHFLKTLRGFQQAPMLVDVCTQPQIKEELQLMNDDLEDIKKSLDDYLERKRQEFPRFYFVSNTDMLEILGDAKDPERVQKHIKKFFQGIRSLDLVAPGKRGNRWCEADGFTSSEGERVRFTPRPVTLEGSVEQWLNKVTRAMRETLKRQLVAVHQQSMVTGTKREKWIQDNCFQLVIASAQITWATETECALRRLSKGNKNSMKMLRRHQSRQLMQLTDLLRKVPSNKERLKLNSLITVEVHNRDIHEKLIQSHCDGEHHFAWTSQLRLELREEKGEPEKSSFMASSSQTGFSGALHCQCLQAETVLAYGYEYQGIYRRLVITPLTDQCFMALTFALYLRLGGSCHGPAGTGKTETVKDLGKTLAKFVIVFNCSDALDYLSLGRIFSGLAQSGAWCCFDEFNRIGLEVLSVVAQQIATIQAALREIASDEHTPHKFCFEGQRVRLDPGCGIFTTMNPVYKGRADLPDSLKSLFRPVAMMSPDLALICEILLLAEGFDIARSLSRKVVALFQLMAQQLSKQDHYDFGLRPLCTALQRAGEFKRQAHESTTEQALMIQAIFDTVVPKTVPEDLDILFALLKDIFPESELQARESEELREALEEVIRKNGWTKVEDQIKKAQELFYCMRSRHGNMLVGNTLSGKSTVLSLLEEALNHLSAQGLDYFTIKSFFVNPKSLDEAELYGGFSSVTREWTDGIFSSLLRMCCNEVQGQSKCNRWVVLDGPVDTTWVEHMNSLLDDNKTLTLTNGDRMELHSQVSLLFETENLSVASPATVSRVGIIFMDSTKLGWAPCVDAWVSKRYGTSDAASYLRSLFNKYLPSMLQTIKECEQVVGISEMGAVHSLCRVFEVLASQPNVNIEVHGGQPLLEKVFLFSLIWSLGAAVGGGSRQQVDAAIRQLSSSFPPSHSVYDYALSTEKGDWTLWEDRVPSAYRPLDGTPFHRIFVPTADIMCHAFLLSGFVRNKIHGLVVGSRGCGKTSCIRRAVLDDLPESIYNTTTLTFSSQTSSNDAQEGFESKLEKRVKGKWGPPGRKTLVCFIDDLNMPKPDEFGSQPPLELLRHFLDYGSWYDRDRQSLKVVLDMQFLAAMGAPQEGYASIASRLQSRFNTIAFLEPSLSQVIRIYQTLVLHKFSDFKEDVKSIAESIATASIAVHYTVRQTFRPKPEKPHYLFTMREISKVVQGLYQADRRCIEDGDVLLKLWYHECQRVYQDRLASSEDVARFVETLENILGKSFQIRTKDLTKNRKIIFSHIRAQQSRVLAPGAYEEVQDWQALQTSLQLKLDEINATSTTGILNLVLFRGHMLLVGVGGSGRQSLASFATKLLEMNLCHLRVTRTYTIRDFHEELKHLIVKAGLDGICTSLLLTDKELKSEAFSDSLNSLLASGKIPGILDPESLAQLLKDLQPAAEAARVSSQPDALLEFFQTRVRENLHVLLCVSPIGNKIRDYCRMFPAFINETLVDWFFAWPQEALEEVATVLLEPADLDPASRDAVARATGRVHMDAIKVARTFYQKTKRTTSITPTKFLQLVGGYCNMLKEKQEGVREKISKIATGLSKLVEAREQVEAMSEALEAKKEHVAKMQRECDELMAIIVEKRTLADKQMKQVEADSARIQAEEVETKILSEDARRDLDKAMPALEAAIDALEKLDKKSVAEVKAYTKPPDLVVKTMAAVMTVMEKSPTWSQAKSELNDPSFLGRVKNFDKDSITNATLKKIEKFTKDPSFAPPNVQKVSRAAGALCLWVHAMQMYAEVYREVEPKRLKLRLAEEQLSKKQNDLKLSRDRLDDIQARLQQLNHQHDESLRNKSNLNNSAEELSLKLGRAENLITGLADERDRWELSLGSYRTNLSNILGDALLGAAFMSYAGPFTASYRAQLVKDLWTCELRGLDLPCSTDFNFTEFLVSPLDVREWQLNGLPTDSFSTENGVLMMNAPKWPLVIDPQNQANRWIRKLKSSEIKVIDPASKDLLRILHLSIQAGHSLLLERLQTQIDPSLEPLITKNVTVVNGSKFIRIGDQLVPYENNFSLWMTTKLGNPQFPAEIETEVTLINFVIMQDGLTEQLLGVVVMKEEPSLEAHKHALVSRLAEGRKRLQDVEDQILRLLTTARGCLLDDLELIEALQNSKRVAADVSSQIDTSEHTMKKIDQAREAYRPCGHRASVLYFVLQDLASVNSMYQFSLEAYEGLFVESISKAKECTGMAASAEEHVMTINSDHTHAVFRHARQGVFERHKALLGLHLCASILLADDQLNRHEYAFLFTRGALLDAPSPPTNPDPEWITPAAWQLVCKADQLEALQGLQSSVDQNSREWRRWFGSTEPERATLPGDWQARLDALQRLIVIRCLRPDRVIPAASRFVADALDARFIENMPLDWEDLFASSKNTVPLLLLLSGVDPVGQLMTFATSKNATVVSVALGQGQAMRAEQAIRDGARHGFWVFLANCHLAVSWLPTLEKLTEEILNMKLHPNFRLWLSSEPTENFPIALLQRSTKVTIERPRGLRANLQRLLQHRTEEDMQRVHGAAERYQRLFLSLCWFHSLLIERGKFHNTGWTRDASFSDSDFFVGDSIIATYCEQSPSEFPWEAARSRIVGACYGGRLTDERDLRLLRVYCNDCFNPQVLTRDFRFQGLSQLPLPDDISLNGLRQYARDLPAIDSPEIFGQHINAEIYSQIEEAEELFTTLLNIQAPGADEFESGEGKCRDTMEAQRLNRLLSCAKEMVQNLRKAISGFCTMSDDLETLQSSLLRGEVPHSWSFAFPSLKPLMSWTNDLAEREGQPKVFWLGGLTYPSAFLAALLQQFARKNSVPVDTISFEFIAQTAYDEGLLPSPPREGAYVKRLYLEGASWNLEGMALKEPEPMQLICELPIVHLKPTTRRRNLTEKLYMCPIYQYPCRKGTIDRPSLVTMQEIRSGAQDPSFWVKRGTAILLSTAT</sequence>
<feature type="domain" description="Dynein heavy chain AAA module D4" evidence="19">
    <location>
        <begin position="1767"/>
        <end position="2002"/>
    </location>
</feature>
<dbReference type="FunFam" id="3.20.180.20:FF:000001">
    <property type="entry name" value="Dynein axonemal heavy chain 5"/>
    <property type="match status" value="1"/>
</dbReference>
<evidence type="ECO:0000259" key="17">
    <source>
        <dbReference type="Pfam" id="PF12774"/>
    </source>
</evidence>
<dbReference type="Gene3D" id="1.10.8.1220">
    <property type="match status" value="1"/>
</dbReference>
<dbReference type="Pfam" id="PF12781">
    <property type="entry name" value="AAA_9"/>
    <property type="match status" value="1"/>
</dbReference>
<evidence type="ECO:0000256" key="2">
    <source>
        <dbReference type="ARBA" id="ARBA00008887"/>
    </source>
</evidence>
<dbReference type="Gene3D" id="3.10.490.20">
    <property type="match status" value="1"/>
</dbReference>
<comment type="subcellular location">
    <subcellularLocation>
        <location evidence="1">Cytoplasm</location>
        <location evidence="1">Cytoskeleton</location>
        <location evidence="1">Cilium axoneme</location>
    </subcellularLocation>
</comment>
<dbReference type="Pfam" id="PF22597">
    <property type="entry name" value="DYN_lid"/>
    <property type="match status" value="1"/>
</dbReference>
<dbReference type="InterPro" id="IPR035706">
    <property type="entry name" value="AAA_9"/>
</dbReference>
<evidence type="ECO:0000256" key="10">
    <source>
        <dbReference type="ARBA" id="ARBA00023069"/>
    </source>
</evidence>
<dbReference type="Gene3D" id="3.20.180.20">
    <property type="entry name" value="Dynein heavy chain, N-terminal domain 2"/>
    <property type="match status" value="1"/>
</dbReference>
<dbReference type="InterPro" id="IPR024317">
    <property type="entry name" value="Dynein_heavy_chain_D4_dom"/>
</dbReference>
<evidence type="ECO:0000256" key="4">
    <source>
        <dbReference type="ARBA" id="ARBA00022701"/>
    </source>
</evidence>
<keyword evidence="4" id="KW-0493">Microtubule</keyword>
<evidence type="ECO:0000256" key="12">
    <source>
        <dbReference type="ARBA" id="ARBA00023212"/>
    </source>
</evidence>
<dbReference type="InterPro" id="IPR043157">
    <property type="entry name" value="Dynein_AAA1S"/>
</dbReference>
<dbReference type="Gene3D" id="6.10.140.1060">
    <property type="match status" value="1"/>
</dbReference>
<accession>A0A1D3D7R2</accession>
<dbReference type="InterPro" id="IPR043160">
    <property type="entry name" value="Dynein_C_barrel"/>
</dbReference>
<dbReference type="Pfam" id="PF08393">
    <property type="entry name" value="DHC_N2"/>
    <property type="match status" value="1"/>
</dbReference>
<comment type="caution">
    <text evidence="26">The sequence shown here is derived from an EMBL/GenBank/DDBJ whole genome shotgun (WGS) entry which is preliminary data.</text>
</comment>
<feature type="domain" description="Dynein heavy chain linker" evidence="16">
    <location>
        <begin position="289"/>
        <end position="622"/>
    </location>
</feature>
<keyword evidence="5" id="KW-0677">Repeat</keyword>
<dbReference type="FunFam" id="1.10.8.1220:FF:000001">
    <property type="entry name" value="Dynein axonemal heavy chain 5"/>
    <property type="match status" value="1"/>
</dbReference>
<feature type="domain" description="Dynein heavy chain AAA lid" evidence="22">
    <location>
        <begin position="2991"/>
        <end position="3129"/>
    </location>
</feature>
<dbReference type="InterPro" id="IPR041658">
    <property type="entry name" value="AAA_lid_11"/>
</dbReference>
<dbReference type="Pfam" id="PF12777">
    <property type="entry name" value="MT"/>
    <property type="match status" value="1"/>
</dbReference>
<dbReference type="Pfam" id="PF18198">
    <property type="entry name" value="AAA_lid_11"/>
    <property type="match status" value="1"/>
</dbReference>
<evidence type="ECO:0000256" key="1">
    <source>
        <dbReference type="ARBA" id="ARBA00004430"/>
    </source>
</evidence>
<evidence type="ECO:0000313" key="26">
    <source>
        <dbReference type="EMBL" id="OEH79493.1"/>
    </source>
</evidence>
<keyword evidence="12" id="KW-0206">Cytoskeleton</keyword>
<dbReference type="InterPro" id="IPR042228">
    <property type="entry name" value="Dynein_linker_3"/>
</dbReference>
<dbReference type="GO" id="GO:0030286">
    <property type="term" value="C:dynein complex"/>
    <property type="evidence" value="ECO:0007669"/>
    <property type="project" value="UniProtKB-KW"/>
</dbReference>
<dbReference type="Gene3D" id="1.20.58.1120">
    <property type="match status" value="1"/>
</dbReference>
<feature type="domain" description="Dynein heavy chain C-terminal" evidence="23">
    <location>
        <begin position="3168"/>
        <end position="3390"/>
    </location>
</feature>
<dbReference type="VEuPathDB" id="ToxoDB:LOC34621455"/>
<dbReference type="FunFam" id="3.40.50.300:FF:000049">
    <property type="entry name" value="Dynein, axonemal, heavy chain 5"/>
    <property type="match status" value="1"/>
</dbReference>
<evidence type="ECO:0000259" key="21">
    <source>
        <dbReference type="Pfam" id="PF17852"/>
    </source>
</evidence>
<keyword evidence="13" id="KW-0966">Cell projection</keyword>
<dbReference type="FunFam" id="3.10.490.20:FF:000008">
    <property type="entry name" value="dynein heavy chain 2, axonemal"/>
    <property type="match status" value="1"/>
</dbReference>
<dbReference type="InterPro" id="IPR042222">
    <property type="entry name" value="Dynein_2_N"/>
</dbReference>
<evidence type="ECO:0000259" key="25">
    <source>
        <dbReference type="Pfam" id="PF25007"/>
    </source>
</evidence>
<proteinExistence type="inferred from homology"/>
<dbReference type="GO" id="GO:0005930">
    <property type="term" value="C:axoneme"/>
    <property type="evidence" value="ECO:0007669"/>
    <property type="project" value="UniProtKB-SubCell"/>
</dbReference>
<evidence type="ECO:0000259" key="24">
    <source>
        <dbReference type="Pfam" id="PF22597"/>
    </source>
</evidence>
<dbReference type="Gene3D" id="3.40.50.300">
    <property type="entry name" value="P-loop containing nucleotide triphosphate hydrolases"/>
    <property type="match status" value="5"/>
</dbReference>
<dbReference type="FunFam" id="1.20.920.20:FF:000001">
    <property type="entry name" value="dynein heavy chain 2, axonemal"/>
    <property type="match status" value="1"/>
</dbReference>
<evidence type="ECO:0000259" key="18">
    <source>
        <dbReference type="Pfam" id="PF12777"/>
    </source>
</evidence>
<evidence type="ECO:0000259" key="23">
    <source>
        <dbReference type="Pfam" id="PF18199"/>
    </source>
</evidence>
<evidence type="ECO:0000256" key="3">
    <source>
        <dbReference type="ARBA" id="ARBA00022490"/>
    </source>
</evidence>
<dbReference type="InterPro" id="IPR054354">
    <property type="entry name" value="DYNC2H1-like_lid"/>
</dbReference>
<dbReference type="GO" id="GO:0005524">
    <property type="term" value="F:ATP binding"/>
    <property type="evidence" value="ECO:0007669"/>
    <property type="project" value="UniProtKB-KW"/>
</dbReference>
<dbReference type="InterPro" id="IPR042219">
    <property type="entry name" value="AAA_lid_11_sf"/>
</dbReference>
<dbReference type="GO" id="GO:0045505">
    <property type="term" value="F:dynein intermediate chain binding"/>
    <property type="evidence" value="ECO:0007669"/>
    <property type="project" value="InterPro"/>
</dbReference>
<dbReference type="InterPro" id="IPR013602">
    <property type="entry name" value="Dynein_heavy_linker"/>
</dbReference>
<dbReference type="Gene3D" id="1.20.920.30">
    <property type="match status" value="1"/>
</dbReference>
<feature type="domain" description="Dynein heavy chain hydrolytic ATP-binding dynein motor region" evidence="17">
    <location>
        <begin position="781"/>
        <end position="1114"/>
    </location>
</feature>
<dbReference type="InterPro" id="IPR024743">
    <property type="entry name" value="Dynein_HC_stalk"/>
</dbReference>
<dbReference type="FunFam" id="3.40.50.300:FF:000044">
    <property type="entry name" value="Dynein heavy chain 5, axonemal"/>
    <property type="match status" value="1"/>
</dbReference>
<dbReference type="Pfam" id="PF12780">
    <property type="entry name" value="AAA_8"/>
    <property type="match status" value="1"/>
</dbReference>